<accession>A0A6G0JCW4</accession>
<dbReference type="EMBL" id="QXFX01012735">
    <property type="protein sequence ID" value="KAE9039490.1"/>
    <property type="molecule type" value="Genomic_DNA"/>
</dbReference>
<sequence>MLHHTKHCLANLLFCCHFMVGTLRVGTSRLATSGLLRPELRGSGGASSESSSKRTRPSTSPSDSPPLRPMYARPWRPGLKRLGGMLSALKSLVRCGGVSYPPSRPRSSS</sequence>
<keyword evidence="2" id="KW-0732">Signal</keyword>
<comment type="caution">
    <text evidence="3">The sequence shown here is derived from an EMBL/GenBank/DDBJ whole genome shotgun (WGS) entry which is preliminary data.</text>
</comment>
<gene>
    <name evidence="3" type="ORF">PF010_g33312</name>
</gene>
<feature type="signal peptide" evidence="2">
    <location>
        <begin position="1"/>
        <end position="24"/>
    </location>
</feature>
<evidence type="ECO:0000313" key="4">
    <source>
        <dbReference type="Proteomes" id="UP000488956"/>
    </source>
</evidence>
<feature type="chain" id="PRO_5026288461" description="RxLR effector protein" evidence="2">
    <location>
        <begin position="25"/>
        <end position="109"/>
    </location>
</feature>
<evidence type="ECO:0008006" key="5">
    <source>
        <dbReference type="Google" id="ProtNLM"/>
    </source>
</evidence>
<feature type="non-terminal residue" evidence="3">
    <location>
        <position position="109"/>
    </location>
</feature>
<protein>
    <recommendedName>
        <fullName evidence="5">RxLR effector protein</fullName>
    </recommendedName>
</protein>
<feature type="region of interest" description="Disordered" evidence="1">
    <location>
        <begin position="36"/>
        <end position="74"/>
    </location>
</feature>
<organism evidence="3 4">
    <name type="scientific">Phytophthora fragariae</name>
    <dbReference type="NCBI Taxonomy" id="53985"/>
    <lineage>
        <taxon>Eukaryota</taxon>
        <taxon>Sar</taxon>
        <taxon>Stramenopiles</taxon>
        <taxon>Oomycota</taxon>
        <taxon>Peronosporomycetes</taxon>
        <taxon>Peronosporales</taxon>
        <taxon>Peronosporaceae</taxon>
        <taxon>Phytophthora</taxon>
    </lineage>
</organism>
<reference evidence="3 4" key="1">
    <citation type="submission" date="2018-09" db="EMBL/GenBank/DDBJ databases">
        <title>Genomic investigation of the strawberry pathogen Phytophthora fragariae indicates pathogenicity is determined by transcriptional variation in three key races.</title>
        <authorList>
            <person name="Adams T.M."/>
            <person name="Armitage A.D."/>
            <person name="Sobczyk M.K."/>
            <person name="Bates H.J."/>
            <person name="Dunwell J.M."/>
            <person name="Nellist C.F."/>
            <person name="Harrison R.J."/>
        </authorList>
    </citation>
    <scope>NUCLEOTIDE SEQUENCE [LARGE SCALE GENOMIC DNA]</scope>
    <source>
        <strain evidence="3 4">ONT-3</strain>
    </source>
</reference>
<proteinExistence type="predicted"/>
<evidence type="ECO:0000313" key="3">
    <source>
        <dbReference type="EMBL" id="KAE9039490.1"/>
    </source>
</evidence>
<evidence type="ECO:0000256" key="1">
    <source>
        <dbReference type="SAM" id="MobiDB-lite"/>
    </source>
</evidence>
<name>A0A6G0JCW4_9STRA</name>
<dbReference type="AlphaFoldDB" id="A0A6G0JCW4"/>
<evidence type="ECO:0000256" key="2">
    <source>
        <dbReference type="SAM" id="SignalP"/>
    </source>
</evidence>
<dbReference type="Proteomes" id="UP000488956">
    <property type="component" value="Unassembled WGS sequence"/>
</dbReference>